<dbReference type="KEGG" id="bbes:BESB_082670"/>
<dbReference type="RefSeq" id="XP_029217077.1">
    <property type="nucleotide sequence ID" value="XM_029366617.1"/>
</dbReference>
<protein>
    <submittedName>
        <fullName evidence="1">Uncharacterized protein</fullName>
    </submittedName>
</protein>
<gene>
    <name evidence="1" type="ORF">BESB_082670</name>
</gene>
<evidence type="ECO:0000313" key="1">
    <source>
        <dbReference type="EMBL" id="PFH33068.1"/>
    </source>
</evidence>
<proteinExistence type="predicted"/>
<dbReference type="GeneID" id="40313193"/>
<dbReference type="Proteomes" id="UP000224006">
    <property type="component" value="Chromosome VIII"/>
</dbReference>
<sequence length="247" mass="27472">MALRLVPHQDQHSQQVRDFFHGHLCFCCSASETPSHLPARLRDLETSQAVDGDATHNSLPFPFVPVYFLEIKSQYRKIQGFEQTHAWCNTKRTPPVPMAMDLTCLEKEGSPVVPLAPTELPSFFSKKLVQAFSNYAPSPTAYLVKANPQSGMHFPTECGCACSALPCIITSASRDAERQNCVQLYTDGTSGPSHDLRQSKQRSYPYRYSTQHGETNSSQLRLSFILSRAVAEGPATAFTEPPHVGRR</sequence>
<dbReference type="VEuPathDB" id="ToxoDB:BESB_082670"/>
<dbReference type="AlphaFoldDB" id="A0A2A9M3K5"/>
<keyword evidence="2" id="KW-1185">Reference proteome</keyword>
<dbReference type="EMBL" id="NWUJ01000009">
    <property type="protein sequence ID" value="PFH33068.1"/>
    <property type="molecule type" value="Genomic_DNA"/>
</dbReference>
<organism evidence="1 2">
    <name type="scientific">Besnoitia besnoiti</name>
    <name type="common">Apicomplexan protozoan</name>
    <dbReference type="NCBI Taxonomy" id="94643"/>
    <lineage>
        <taxon>Eukaryota</taxon>
        <taxon>Sar</taxon>
        <taxon>Alveolata</taxon>
        <taxon>Apicomplexa</taxon>
        <taxon>Conoidasida</taxon>
        <taxon>Coccidia</taxon>
        <taxon>Eucoccidiorida</taxon>
        <taxon>Eimeriorina</taxon>
        <taxon>Sarcocystidae</taxon>
        <taxon>Besnoitia</taxon>
    </lineage>
</organism>
<accession>A0A2A9M3K5</accession>
<comment type="caution">
    <text evidence="1">The sequence shown here is derived from an EMBL/GenBank/DDBJ whole genome shotgun (WGS) entry which is preliminary data.</text>
</comment>
<evidence type="ECO:0000313" key="2">
    <source>
        <dbReference type="Proteomes" id="UP000224006"/>
    </source>
</evidence>
<name>A0A2A9M3K5_BESBE</name>
<reference evidence="1 2" key="1">
    <citation type="submission" date="2017-09" db="EMBL/GenBank/DDBJ databases">
        <title>Genome sequencing of Besnoitia besnoiti strain Bb-Ger1.</title>
        <authorList>
            <person name="Schares G."/>
            <person name="Venepally P."/>
            <person name="Lorenzi H.A."/>
        </authorList>
    </citation>
    <scope>NUCLEOTIDE SEQUENCE [LARGE SCALE GENOMIC DNA]</scope>
    <source>
        <strain evidence="1 2">Bb-Ger1</strain>
    </source>
</reference>